<protein>
    <submittedName>
        <fullName evidence="1">Proteinase B</fullName>
        <ecNumber evidence="1">3.4.21.48</ecNumber>
    </submittedName>
</protein>
<dbReference type="Proteomes" id="UP001165960">
    <property type="component" value="Unassembled WGS sequence"/>
</dbReference>
<name>A0ACC2SV66_9FUNG</name>
<comment type="caution">
    <text evidence="1">The sequence shown here is derived from an EMBL/GenBank/DDBJ whole genome shotgun (WGS) entry which is preliminary data.</text>
</comment>
<gene>
    <name evidence="1" type="primary">PRB1_16</name>
    <name evidence="1" type="ORF">DSO57_1010931</name>
</gene>
<keyword evidence="2" id="KW-1185">Reference proteome</keyword>
<accession>A0ACC2SV66</accession>
<reference evidence="1" key="1">
    <citation type="submission" date="2022-04" db="EMBL/GenBank/DDBJ databases">
        <title>Genome of the entomopathogenic fungus Entomophthora muscae.</title>
        <authorList>
            <person name="Elya C."/>
            <person name="Lovett B.R."/>
            <person name="Lee E."/>
            <person name="Macias A.M."/>
            <person name="Hajek A.E."/>
            <person name="De Bivort B.L."/>
            <person name="Kasson M.T."/>
            <person name="De Fine Licht H.H."/>
            <person name="Stajich J.E."/>
        </authorList>
    </citation>
    <scope>NUCLEOTIDE SEQUENCE</scope>
    <source>
        <strain evidence="1">Berkeley</strain>
    </source>
</reference>
<proteinExistence type="predicted"/>
<evidence type="ECO:0000313" key="2">
    <source>
        <dbReference type="Proteomes" id="UP001165960"/>
    </source>
</evidence>
<dbReference type="EC" id="3.4.21.48" evidence="1"/>
<organism evidence="1 2">
    <name type="scientific">Entomophthora muscae</name>
    <dbReference type="NCBI Taxonomy" id="34485"/>
    <lineage>
        <taxon>Eukaryota</taxon>
        <taxon>Fungi</taxon>
        <taxon>Fungi incertae sedis</taxon>
        <taxon>Zoopagomycota</taxon>
        <taxon>Entomophthoromycotina</taxon>
        <taxon>Entomophthoromycetes</taxon>
        <taxon>Entomophthorales</taxon>
        <taxon>Entomophthoraceae</taxon>
        <taxon>Entomophthora</taxon>
    </lineage>
</organism>
<dbReference type="EMBL" id="QTSX02004297">
    <property type="protein sequence ID" value="KAJ9066293.1"/>
    <property type="molecule type" value="Genomic_DNA"/>
</dbReference>
<sequence>MLGNNKQSSGIDHVYGKVLLGYSARFPDKALAKVKAMPEVDAVENDQSGEVNIVQEETTWGLACLSSDTQLTRNPKLWSYT</sequence>
<keyword evidence="1" id="KW-0378">Hydrolase</keyword>
<evidence type="ECO:0000313" key="1">
    <source>
        <dbReference type="EMBL" id="KAJ9066293.1"/>
    </source>
</evidence>